<reference evidence="3 4" key="1">
    <citation type="submission" date="2023-05" db="EMBL/GenBank/DDBJ databases">
        <title>Lysobacter sp. strain LF1 Genome sequencing and assembly.</title>
        <authorList>
            <person name="Jung Y."/>
        </authorList>
    </citation>
    <scope>NUCLEOTIDE SEQUENCE [LARGE SCALE GENOMIC DNA]</scope>
    <source>
        <strain evidence="3 4">LF1</strain>
    </source>
</reference>
<dbReference type="Pfam" id="PF13561">
    <property type="entry name" value="adh_short_C2"/>
    <property type="match status" value="1"/>
</dbReference>
<evidence type="ECO:0000313" key="4">
    <source>
        <dbReference type="Proteomes" id="UP001321580"/>
    </source>
</evidence>
<dbReference type="EMBL" id="JASGBI010000001">
    <property type="protein sequence ID" value="MDI9237845.1"/>
    <property type="molecule type" value="Genomic_DNA"/>
</dbReference>
<proteinExistence type="inferred from homology"/>
<dbReference type="SUPFAM" id="SSF51735">
    <property type="entry name" value="NAD(P)-binding Rossmann-fold domains"/>
    <property type="match status" value="1"/>
</dbReference>
<dbReference type="PANTHER" id="PTHR43639:SF1">
    <property type="entry name" value="SHORT-CHAIN DEHYDROGENASE_REDUCTASE FAMILY PROTEIN"/>
    <property type="match status" value="1"/>
</dbReference>
<comment type="caution">
    <text evidence="3">The sequence shown here is derived from an EMBL/GenBank/DDBJ whole genome shotgun (WGS) entry which is preliminary data.</text>
</comment>
<dbReference type="NCBIfam" id="NF006598">
    <property type="entry name" value="PRK09135.1"/>
    <property type="match status" value="1"/>
</dbReference>
<dbReference type="PROSITE" id="PS00061">
    <property type="entry name" value="ADH_SHORT"/>
    <property type="match status" value="1"/>
</dbReference>
<keyword evidence="2 3" id="KW-0560">Oxidoreductase</keyword>
<dbReference type="PANTHER" id="PTHR43639">
    <property type="entry name" value="OXIDOREDUCTASE, SHORT-CHAIN DEHYDROGENASE/REDUCTASE FAMILY (AFU_ORTHOLOGUE AFUA_5G02870)"/>
    <property type="match status" value="1"/>
</dbReference>
<dbReference type="PRINTS" id="PR00081">
    <property type="entry name" value="GDHRDH"/>
</dbReference>
<evidence type="ECO:0000313" key="3">
    <source>
        <dbReference type="EMBL" id="MDI9237845.1"/>
    </source>
</evidence>
<comment type="similarity">
    <text evidence="1">Belongs to the short-chain dehydrogenases/reductases (SDR) family.</text>
</comment>
<dbReference type="InterPro" id="IPR036291">
    <property type="entry name" value="NAD(P)-bd_dom_sf"/>
</dbReference>
<dbReference type="PRINTS" id="PR00080">
    <property type="entry name" value="SDRFAMILY"/>
</dbReference>
<dbReference type="GO" id="GO:0047040">
    <property type="term" value="F:pteridine reductase activity"/>
    <property type="evidence" value="ECO:0007669"/>
    <property type="project" value="UniProtKB-EC"/>
</dbReference>
<dbReference type="Proteomes" id="UP001321580">
    <property type="component" value="Unassembled WGS sequence"/>
</dbReference>
<name>A0ABT6XD42_9GAMM</name>
<protein>
    <submittedName>
        <fullName evidence="3">Pteridine reductase</fullName>
        <ecNumber evidence="3">1.5.1.33</ecNumber>
    </submittedName>
</protein>
<dbReference type="EC" id="1.5.1.33" evidence="3"/>
<dbReference type="Gene3D" id="3.40.50.720">
    <property type="entry name" value="NAD(P)-binding Rossmann-like Domain"/>
    <property type="match status" value="1"/>
</dbReference>
<dbReference type="RefSeq" id="WP_283211345.1">
    <property type="nucleotide sequence ID" value="NZ_JASGBI010000001.1"/>
</dbReference>
<dbReference type="InterPro" id="IPR002347">
    <property type="entry name" value="SDR_fam"/>
</dbReference>
<evidence type="ECO:0000256" key="2">
    <source>
        <dbReference type="ARBA" id="ARBA00023002"/>
    </source>
</evidence>
<keyword evidence="4" id="KW-1185">Reference proteome</keyword>
<accession>A0ABT6XD42</accession>
<evidence type="ECO:0000256" key="1">
    <source>
        <dbReference type="ARBA" id="ARBA00006484"/>
    </source>
</evidence>
<dbReference type="InterPro" id="IPR020904">
    <property type="entry name" value="Sc_DH/Rdtase_CS"/>
</dbReference>
<sequence length="248" mass="26647">MSAPNAAPVALITGAARRIGAAIARRLHAAGYDVALHYRGSQEAAEALAQELERIRPRSTLLLHAELADFDRLPELVAQCVGRFGRLDALVNNASGFTPTPIGTTTPAQWDALFTSNARAPFFLSQAAAPHLQAAEGAIVNLTDLYAQRPLREHTVYCMAKAALLMMTRSLALELGPKVRVNAVSPGAILWPEERSDPATQQAMLARTPLGRTGTPEEVADAVRWLLQDARYCTGQVLHLDGGRLLGV</sequence>
<gene>
    <name evidence="3" type="ORF">QLQ15_02825</name>
</gene>
<organism evidence="3 4">
    <name type="scientific">Lysobacter stagni</name>
    <dbReference type="NCBI Taxonomy" id="3045172"/>
    <lineage>
        <taxon>Bacteria</taxon>
        <taxon>Pseudomonadati</taxon>
        <taxon>Pseudomonadota</taxon>
        <taxon>Gammaproteobacteria</taxon>
        <taxon>Lysobacterales</taxon>
        <taxon>Lysobacteraceae</taxon>
        <taxon>Lysobacter</taxon>
    </lineage>
</organism>